<dbReference type="PaxDb" id="4113-PGSC0003DMT400097492"/>
<dbReference type="InParanoid" id="M1E0R4"/>
<dbReference type="PANTHER" id="PTHR33180:SF31">
    <property type="entry name" value="POLYPROTEIN PROTEIN"/>
    <property type="match status" value="1"/>
</dbReference>
<dbReference type="HOGENOM" id="CLU_2350767_0_0_1"/>
<evidence type="ECO:0000313" key="3">
    <source>
        <dbReference type="Proteomes" id="UP000011115"/>
    </source>
</evidence>
<dbReference type="PANTHER" id="PTHR33180">
    <property type="entry name" value="PHOTOSYSTEM II CP43 REACTION CENTER PROTEIN"/>
    <property type="match status" value="1"/>
</dbReference>
<reference evidence="3" key="1">
    <citation type="journal article" date="2011" name="Nature">
        <title>Genome sequence and analysis of the tuber crop potato.</title>
        <authorList>
            <consortium name="The Potato Genome Sequencing Consortium"/>
        </authorList>
    </citation>
    <scope>NUCLEOTIDE SEQUENCE [LARGE SCALE GENOMIC DNA]</scope>
    <source>
        <strain evidence="3">cv. DM1-3 516 R44</strain>
    </source>
</reference>
<dbReference type="EnsemblPlants" id="PGSC0003DMT400097492">
    <property type="protein sequence ID" value="PGSC0003DMT400097492"/>
    <property type="gene ID" value="PGSC0003DMG400047063"/>
</dbReference>
<reference evidence="2" key="2">
    <citation type="submission" date="2015-06" db="UniProtKB">
        <authorList>
            <consortium name="EnsemblPlants"/>
        </authorList>
    </citation>
    <scope>IDENTIFICATION</scope>
    <source>
        <strain evidence="2">DM1-3 516 R44</strain>
    </source>
</reference>
<dbReference type="AlphaFoldDB" id="M1E0R4"/>
<proteinExistence type="predicted"/>
<dbReference type="Gramene" id="PGSC0003DMT400097492">
    <property type="protein sequence ID" value="PGSC0003DMT400097492"/>
    <property type="gene ID" value="PGSC0003DMG400047063"/>
</dbReference>
<sequence length="97" mass="10536">MNDPSRIRTPQTTTIPPTPAQAVVLAPPLDGPPPLSMNRLKTEGLRTIIEEKRLFDGVIDSSLVPQGKKPTAKFKSVDYVVIKGRKVKCDSDAINAV</sequence>
<evidence type="ECO:0000256" key="1">
    <source>
        <dbReference type="SAM" id="MobiDB-lite"/>
    </source>
</evidence>
<organism evidence="2 3">
    <name type="scientific">Solanum tuberosum</name>
    <name type="common">Potato</name>
    <dbReference type="NCBI Taxonomy" id="4113"/>
    <lineage>
        <taxon>Eukaryota</taxon>
        <taxon>Viridiplantae</taxon>
        <taxon>Streptophyta</taxon>
        <taxon>Embryophyta</taxon>
        <taxon>Tracheophyta</taxon>
        <taxon>Spermatophyta</taxon>
        <taxon>Magnoliopsida</taxon>
        <taxon>eudicotyledons</taxon>
        <taxon>Gunneridae</taxon>
        <taxon>Pentapetalae</taxon>
        <taxon>asterids</taxon>
        <taxon>lamiids</taxon>
        <taxon>Solanales</taxon>
        <taxon>Solanaceae</taxon>
        <taxon>Solanoideae</taxon>
        <taxon>Solaneae</taxon>
        <taxon>Solanum</taxon>
    </lineage>
</organism>
<feature type="region of interest" description="Disordered" evidence="1">
    <location>
        <begin position="1"/>
        <end position="23"/>
    </location>
</feature>
<dbReference type="Proteomes" id="UP000011115">
    <property type="component" value="Unassembled WGS sequence"/>
</dbReference>
<protein>
    <submittedName>
        <fullName evidence="2">Uncharacterized protein</fullName>
    </submittedName>
</protein>
<name>M1E0R4_SOLTU</name>
<keyword evidence="3" id="KW-1185">Reference proteome</keyword>
<accession>M1E0R4</accession>
<evidence type="ECO:0000313" key="2">
    <source>
        <dbReference type="EnsemblPlants" id="PGSC0003DMT400097492"/>
    </source>
</evidence>